<dbReference type="RefSeq" id="XP_040958121.1">
    <property type="nucleotide sequence ID" value="XM_041102187.1"/>
</dbReference>
<protein>
    <submittedName>
        <fullName evidence="7">Geranylgeranyl pyrophosphate synthase, chloroplastic isoform X2</fullName>
    </submittedName>
</protein>
<reference evidence="6" key="1">
    <citation type="journal article" date="2020" name="Nat. Genet.">
        <title>Genomic diversifications of five Gossypium allopolyploid species and their impact on cotton improvement.</title>
        <authorList>
            <person name="Chen Z.J."/>
            <person name="Sreedasyam A."/>
            <person name="Ando A."/>
            <person name="Song Q."/>
            <person name="De Santiago L.M."/>
            <person name="Hulse-Kemp A.M."/>
            <person name="Ding M."/>
            <person name="Ye W."/>
            <person name="Kirkbride R.C."/>
            <person name="Jenkins J."/>
            <person name="Plott C."/>
            <person name="Lovell J."/>
            <person name="Lin Y.M."/>
            <person name="Vaughn R."/>
            <person name="Liu B."/>
            <person name="Simpson S."/>
            <person name="Scheffler B.E."/>
            <person name="Wen L."/>
            <person name="Saski C.A."/>
            <person name="Grover C.E."/>
            <person name="Hu G."/>
            <person name="Conover J.L."/>
            <person name="Carlson J.W."/>
            <person name="Shu S."/>
            <person name="Boston L.B."/>
            <person name="Williams M."/>
            <person name="Peterson D.G."/>
            <person name="McGee K."/>
            <person name="Jones D.C."/>
            <person name="Wendel J.F."/>
            <person name="Stelly D.M."/>
            <person name="Grimwood J."/>
            <person name="Schmutz J."/>
        </authorList>
    </citation>
    <scope>NUCLEOTIDE SEQUENCE [LARGE SCALE GENOMIC DNA]</scope>
    <source>
        <strain evidence="6">cv. TM-1</strain>
    </source>
</reference>
<dbReference type="InterPro" id="IPR033749">
    <property type="entry name" value="Polyprenyl_synt_CS"/>
</dbReference>
<sequence>MHSPYYAGPPPNGHSVDCNAITGRISSVPITPIGCNRLPHIQRRLGIPYRFLFSITYSALIDFCFFFHRYCKGRYHHYFSRSHSFPVYFTGAILGGGCDEDVERLRKFAMYIGLLFQVVDDILDVTKSSKELGKTAGKDLLADKVTYPKLIGIEKSKEFAEKLRSDSLELLQGFDSEKAAPLIALANCIAYRQN</sequence>
<dbReference type="InterPro" id="IPR000092">
    <property type="entry name" value="Polyprenyl_synt"/>
</dbReference>
<keyword evidence="5" id="KW-1133">Transmembrane helix</keyword>
<gene>
    <name evidence="7" type="primary">LOC107914586</name>
</gene>
<evidence type="ECO:0000256" key="3">
    <source>
        <dbReference type="ARBA" id="ARBA00022723"/>
    </source>
</evidence>
<dbReference type="InterPro" id="IPR008949">
    <property type="entry name" value="Isoprenoid_synthase_dom_sf"/>
</dbReference>
<dbReference type="Gene3D" id="1.10.600.10">
    <property type="entry name" value="Farnesyl Diphosphate Synthase"/>
    <property type="match status" value="1"/>
</dbReference>
<accession>A0ABM3ATE2</accession>
<comment type="cofactor">
    <cofactor evidence="1">
        <name>Mg(2+)</name>
        <dbReference type="ChEBI" id="CHEBI:18420"/>
    </cofactor>
</comment>
<comment type="similarity">
    <text evidence="2">Belongs to the FPP/GGPP synthase family.</text>
</comment>
<evidence type="ECO:0000313" key="7">
    <source>
        <dbReference type="RefSeq" id="XP_040958121.1"/>
    </source>
</evidence>
<proteinExistence type="inferred from homology"/>
<keyword evidence="4" id="KW-0460">Magnesium</keyword>
<dbReference type="Proteomes" id="UP000818029">
    <property type="component" value="Chromosome D10"/>
</dbReference>
<evidence type="ECO:0000256" key="4">
    <source>
        <dbReference type="ARBA" id="ARBA00022842"/>
    </source>
</evidence>
<dbReference type="Pfam" id="PF00348">
    <property type="entry name" value="polyprenyl_synt"/>
    <property type="match status" value="1"/>
</dbReference>
<organism evidence="6 7">
    <name type="scientific">Gossypium hirsutum</name>
    <name type="common">Upland cotton</name>
    <name type="synonym">Gossypium mexicanum</name>
    <dbReference type="NCBI Taxonomy" id="3635"/>
    <lineage>
        <taxon>Eukaryota</taxon>
        <taxon>Viridiplantae</taxon>
        <taxon>Streptophyta</taxon>
        <taxon>Embryophyta</taxon>
        <taxon>Tracheophyta</taxon>
        <taxon>Spermatophyta</taxon>
        <taxon>Magnoliopsida</taxon>
        <taxon>eudicotyledons</taxon>
        <taxon>Gunneridae</taxon>
        <taxon>Pentapetalae</taxon>
        <taxon>rosids</taxon>
        <taxon>malvids</taxon>
        <taxon>Malvales</taxon>
        <taxon>Malvaceae</taxon>
        <taxon>Malvoideae</taxon>
        <taxon>Gossypium</taxon>
    </lineage>
</organism>
<reference evidence="7" key="2">
    <citation type="submission" date="2025-08" db="UniProtKB">
        <authorList>
            <consortium name="RefSeq"/>
        </authorList>
    </citation>
    <scope>IDENTIFICATION</scope>
</reference>
<evidence type="ECO:0000256" key="2">
    <source>
        <dbReference type="ARBA" id="ARBA00006706"/>
    </source>
</evidence>
<dbReference type="PANTHER" id="PTHR43281:SF24">
    <property type="entry name" value="OS07G0580900 PROTEIN"/>
    <property type="match status" value="1"/>
</dbReference>
<evidence type="ECO:0000313" key="6">
    <source>
        <dbReference type="Proteomes" id="UP000818029"/>
    </source>
</evidence>
<name>A0ABM3ATE2_GOSHI</name>
<keyword evidence="6" id="KW-1185">Reference proteome</keyword>
<dbReference type="GeneID" id="107914586"/>
<dbReference type="PROSITE" id="PS00444">
    <property type="entry name" value="POLYPRENYL_SYNTHASE_2"/>
    <property type="match status" value="1"/>
</dbReference>
<evidence type="ECO:0000256" key="1">
    <source>
        <dbReference type="ARBA" id="ARBA00001946"/>
    </source>
</evidence>
<keyword evidence="5" id="KW-0812">Transmembrane</keyword>
<feature type="transmembrane region" description="Helical" evidence="5">
    <location>
        <begin position="47"/>
        <end position="67"/>
    </location>
</feature>
<keyword evidence="5" id="KW-0472">Membrane</keyword>
<evidence type="ECO:0000256" key="5">
    <source>
        <dbReference type="SAM" id="Phobius"/>
    </source>
</evidence>
<dbReference type="SUPFAM" id="SSF48576">
    <property type="entry name" value="Terpenoid synthases"/>
    <property type="match status" value="1"/>
</dbReference>
<dbReference type="PANTHER" id="PTHR43281">
    <property type="entry name" value="FARNESYL DIPHOSPHATE SYNTHASE"/>
    <property type="match status" value="1"/>
</dbReference>
<keyword evidence="3" id="KW-0479">Metal-binding</keyword>